<sequence length="78" mass="8018">MTSPNSAESRPPRPPARKPGLVIAGALMLLVGGVWFMQGLGSLAGSPMTGVIFWSWAGGALALVGLVFLVRGLRSGRA</sequence>
<accession>A0A6J7IYI5</accession>
<keyword evidence="1" id="KW-0812">Transmembrane</keyword>
<protein>
    <submittedName>
        <fullName evidence="2">Unannotated protein</fullName>
    </submittedName>
</protein>
<feature type="transmembrane region" description="Helical" evidence="1">
    <location>
        <begin position="52"/>
        <end position="73"/>
    </location>
</feature>
<evidence type="ECO:0000256" key="1">
    <source>
        <dbReference type="SAM" id="Phobius"/>
    </source>
</evidence>
<dbReference type="AlphaFoldDB" id="A0A6J7IYI5"/>
<organism evidence="2">
    <name type="scientific">freshwater metagenome</name>
    <dbReference type="NCBI Taxonomy" id="449393"/>
    <lineage>
        <taxon>unclassified sequences</taxon>
        <taxon>metagenomes</taxon>
        <taxon>ecological metagenomes</taxon>
    </lineage>
</organism>
<proteinExistence type="predicted"/>
<dbReference type="EMBL" id="CAFBNF010000035">
    <property type="protein sequence ID" value="CAB4935404.1"/>
    <property type="molecule type" value="Genomic_DNA"/>
</dbReference>
<name>A0A6J7IYI5_9ZZZZ</name>
<gene>
    <name evidence="2" type="ORF">UFOPK3773_00499</name>
</gene>
<evidence type="ECO:0000313" key="2">
    <source>
        <dbReference type="EMBL" id="CAB4935404.1"/>
    </source>
</evidence>
<reference evidence="2" key="1">
    <citation type="submission" date="2020-05" db="EMBL/GenBank/DDBJ databases">
        <authorList>
            <person name="Chiriac C."/>
            <person name="Salcher M."/>
            <person name="Ghai R."/>
            <person name="Kavagutti S V."/>
        </authorList>
    </citation>
    <scope>NUCLEOTIDE SEQUENCE</scope>
</reference>
<keyword evidence="1" id="KW-0472">Membrane</keyword>
<keyword evidence="1" id="KW-1133">Transmembrane helix</keyword>
<feature type="transmembrane region" description="Helical" evidence="1">
    <location>
        <begin position="21"/>
        <end position="40"/>
    </location>
</feature>